<comment type="caution">
    <text evidence="2">The sequence shown here is derived from an EMBL/GenBank/DDBJ whole genome shotgun (WGS) entry which is preliminary data.</text>
</comment>
<dbReference type="EMBL" id="DAKRPA010000134">
    <property type="protein sequence ID" value="DAZ97490.1"/>
    <property type="molecule type" value="Genomic_DNA"/>
</dbReference>
<evidence type="ECO:0000256" key="1">
    <source>
        <dbReference type="SAM" id="MobiDB-lite"/>
    </source>
</evidence>
<accession>A0AAV2YRC1</accession>
<feature type="compositionally biased region" description="Acidic residues" evidence="1">
    <location>
        <begin position="1"/>
        <end position="17"/>
    </location>
</feature>
<dbReference type="PANTHER" id="PTHR34415">
    <property type="entry name" value="INTEGRASE CATALYTIC DOMAIN-CONTAINING PROTEIN"/>
    <property type="match status" value="1"/>
</dbReference>
<dbReference type="PANTHER" id="PTHR34415:SF1">
    <property type="entry name" value="INTEGRASE CATALYTIC DOMAIN-CONTAINING PROTEIN"/>
    <property type="match status" value="1"/>
</dbReference>
<reference evidence="2" key="2">
    <citation type="journal article" date="2023" name="Microbiol Resour">
        <title>Decontamination and Annotation of the Draft Genome Sequence of the Oomycete Lagenidium giganteum ARSEF 373.</title>
        <authorList>
            <person name="Morgan W.R."/>
            <person name="Tartar A."/>
        </authorList>
    </citation>
    <scope>NUCLEOTIDE SEQUENCE</scope>
    <source>
        <strain evidence="2">ARSEF 373</strain>
    </source>
</reference>
<gene>
    <name evidence="2" type="ORF">N0F65_009973</name>
</gene>
<protein>
    <submittedName>
        <fullName evidence="2">Uncharacterized protein</fullName>
    </submittedName>
</protein>
<organism evidence="2 3">
    <name type="scientific">Lagenidium giganteum</name>
    <dbReference type="NCBI Taxonomy" id="4803"/>
    <lineage>
        <taxon>Eukaryota</taxon>
        <taxon>Sar</taxon>
        <taxon>Stramenopiles</taxon>
        <taxon>Oomycota</taxon>
        <taxon>Peronosporomycetes</taxon>
        <taxon>Pythiales</taxon>
        <taxon>Pythiaceae</taxon>
    </lineage>
</organism>
<name>A0AAV2YRC1_9STRA</name>
<keyword evidence="3" id="KW-1185">Reference proteome</keyword>
<reference evidence="2" key="1">
    <citation type="submission" date="2022-11" db="EMBL/GenBank/DDBJ databases">
        <authorList>
            <person name="Morgan W.R."/>
            <person name="Tartar A."/>
        </authorList>
    </citation>
    <scope>NUCLEOTIDE SEQUENCE</scope>
    <source>
        <strain evidence="2">ARSEF 373</strain>
    </source>
</reference>
<evidence type="ECO:0000313" key="2">
    <source>
        <dbReference type="EMBL" id="DAZ97490.1"/>
    </source>
</evidence>
<evidence type="ECO:0000313" key="3">
    <source>
        <dbReference type="Proteomes" id="UP001146120"/>
    </source>
</evidence>
<proteinExistence type="predicted"/>
<dbReference type="Proteomes" id="UP001146120">
    <property type="component" value="Unassembled WGS sequence"/>
</dbReference>
<dbReference type="AlphaFoldDB" id="A0AAV2YRC1"/>
<feature type="region of interest" description="Disordered" evidence="1">
    <location>
        <begin position="1"/>
        <end position="39"/>
    </location>
</feature>
<sequence length="311" mass="34866">MDDEHDSEYEIEEEELDLSSNPSDVESCHAVDSPSDDALAPEALRSKTTQLINDNPCQAKCLTGKARAIELFLNSIKGMSKDQLRVSLISVLSTTAHMDPKRCRGNGERERFPFFLPLIGEVCREAFLSCFGTSARTVARLRKQIDDGNFGLQAHGGSRNKNARKVGAEHLSDWFQAFAQEVVECVPVRMRAQKTINGVRYRTTTTENHVVLPSYFTWHQLCDEYSGYVTNETPDDGKEKMRVPSEATLRAILQRRCPHIQIRSSRDHACDTYAIYANAIRRSRGDISSAALLTETMELIGKHGECLLVPT</sequence>